<dbReference type="AlphaFoldDB" id="A0A2I1RG96"/>
<evidence type="ECO:0000313" key="3">
    <source>
        <dbReference type="EMBL" id="PKZ68116.1"/>
    </source>
</evidence>
<feature type="region of interest" description="Disordered" evidence="1">
    <location>
        <begin position="609"/>
        <end position="648"/>
    </location>
</feature>
<feature type="compositionally biased region" description="Basic and acidic residues" evidence="1">
    <location>
        <begin position="295"/>
        <end position="334"/>
    </location>
</feature>
<evidence type="ECO:0000313" key="4">
    <source>
        <dbReference type="Proteomes" id="UP000234914"/>
    </source>
</evidence>
<feature type="domain" description="MobA/VirD2-like nuclease" evidence="2">
    <location>
        <begin position="57"/>
        <end position="138"/>
    </location>
</feature>
<feature type="region of interest" description="Disordered" evidence="1">
    <location>
        <begin position="278"/>
        <end position="441"/>
    </location>
</feature>
<feature type="region of interest" description="Disordered" evidence="1">
    <location>
        <begin position="572"/>
        <end position="593"/>
    </location>
</feature>
<dbReference type="Pfam" id="PF03432">
    <property type="entry name" value="Relaxase"/>
    <property type="match status" value="1"/>
</dbReference>
<feature type="compositionally biased region" description="Basic and acidic residues" evidence="1">
    <location>
        <begin position="633"/>
        <end position="644"/>
    </location>
</feature>
<feature type="compositionally biased region" description="Polar residues" evidence="1">
    <location>
        <begin position="572"/>
        <end position="586"/>
    </location>
</feature>
<dbReference type="RefSeq" id="WP_101964914.1">
    <property type="nucleotide sequence ID" value="NZ_PKJS01000013.1"/>
</dbReference>
<feature type="compositionally biased region" description="Basic and acidic residues" evidence="1">
    <location>
        <begin position="386"/>
        <end position="396"/>
    </location>
</feature>
<sequence length="828" mass="95296">MLVRFFDHGKVKKGELTRTGGGGAVRNYLLFDKDNRSKPRDGARLIYGNDIDTTEVINGIKNSKIYTSGVLSFAPEESITDAQKIEIIESFEQNLFPGLMKGEYSGYWVEHKDKDRQELHFVFADIHLPTGKALPVYYIGKDFDLVDSWKDLINIDYGLEDPNDPKRKRAYRLKGYEYNQQKQQEIDAQANLAGQKEKKVFIEEQIALHLIEAIAGDESIQTQADVIELIGSMFEITRIAKDGKSISIKHPDGGRNIKLKGMIYERDFKRQDLEALGREQTKKPANRSELQASNQRERDKRQHRLEQRFAKRRGSDRQLDKRLRSELAEFKQRTDQTSPEPDQLIDSAIEPAESKRSAAIASDIKSDREHQNDSDQRSASTWSNGEPREPQRDQSEQNRYANHSRADEDTQSADNHGYKTSSKRTSISTQTNPTNGAHSCNVYSNSDFIRYRFIRLQLLPGIASIYRPTTLRYTAAVYQSNTDTKPSAVDDRYLSERRQRRGNTDYPEESADSILGKESEQRENFARDVATNKPAINNPTQQKVEQHDTAYPYRTHHQALNDIVERFASENRQQTGANQGRASTTQRYHDNQENDETIGAAIDQAIRAHRPADRAKDPAVQSANHRLLRRIKQASDRRDSNTEKRTRRISKLARQDPINLEPLGFYTTRRRKQVRKFTDRFKEFDSDVKDKYFREQQRTAKLRKLNQRAREVKDGYDEDAREFKTAAASFGRLVVTVSAVVKAVVDLFRKLFNGIKQQAYGYASEGVLYHQNPDGSKGKQATTQETRDYIDAHPYDLSGYAKLKLTINTWDKQKKEKTNQPKFRGFGR</sequence>
<feature type="region of interest" description="Disordered" evidence="1">
    <location>
        <begin position="483"/>
        <end position="523"/>
    </location>
</feature>
<name>A0A2I1RG96_FAUOS</name>
<organism evidence="3 4">
    <name type="scientific">Faucicola osloensis</name>
    <name type="common">Moraxella osloensis</name>
    <dbReference type="NCBI Taxonomy" id="34062"/>
    <lineage>
        <taxon>Bacteria</taxon>
        <taxon>Pseudomonadati</taxon>
        <taxon>Pseudomonadota</taxon>
        <taxon>Gammaproteobacteria</taxon>
        <taxon>Moraxellales</taxon>
        <taxon>Moraxellaceae</taxon>
        <taxon>Faucicola</taxon>
    </lineage>
</organism>
<dbReference type="InterPro" id="IPR005094">
    <property type="entry name" value="Endonuclease_MobA/VirD2"/>
</dbReference>
<gene>
    <name evidence="3" type="ORF">CYJ96_10020</name>
</gene>
<comment type="caution">
    <text evidence="3">The sequence shown here is derived from an EMBL/GenBank/DDBJ whole genome shotgun (WGS) entry which is preliminary data.</text>
</comment>
<proteinExistence type="predicted"/>
<feature type="compositionally biased region" description="Basic and acidic residues" evidence="1">
    <location>
        <begin position="488"/>
        <end position="497"/>
    </location>
</feature>
<evidence type="ECO:0000259" key="2">
    <source>
        <dbReference type="Pfam" id="PF03432"/>
    </source>
</evidence>
<feature type="compositionally biased region" description="Polar residues" evidence="1">
    <location>
        <begin position="412"/>
        <end position="441"/>
    </location>
</feature>
<accession>A0A2I1RG96</accession>
<feature type="compositionally biased region" description="Basic and acidic residues" evidence="1">
    <location>
        <begin position="364"/>
        <end position="376"/>
    </location>
</feature>
<dbReference type="Proteomes" id="UP000234914">
    <property type="component" value="Unassembled WGS sequence"/>
</dbReference>
<reference evidence="3 4" key="1">
    <citation type="submission" date="2017-12" db="EMBL/GenBank/DDBJ databases">
        <title>Phylogenetic diversity of female urinary microbiome.</title>
        <authorList>
            <person name="Thomas-White K."/>
            <person name="Wolfe A.J."/>
        </authorList>
    </citation>
    <scope>NUCLEOTIDE SEQUENCE [LARGE SCALE GENOMIC DNA]</scope>
    <source>
        <strain evidence="3 4">UMB0416</strain>
    </source>
</reference>
<dbReference type="EMBL" id="PKJS01000013">
    <property type="protein sequence ID" value="PKZ68116.1"/>
    <property type="molecule type" value="Genomic_DNA"/>
</dbReference>
<evidence type="ECO:0000256" key="1">
    <source>
        <dbReference type="SAM" id="MobiDB-lite"/>
    </source>
</evidence>
<protein>
    <recommendedName>
        <fullName evidence="2">MobA/VirD2-like nuclease domain-containing protein</fullName>
    </recommendedName>
</protein>